<proteinExistence type="predicted"/>
<dbReference type="Proteomes" id="UP000248132">
    <property type="component" value="Unassembled WGS sequence"/>
</dbReference>
<evidence type="ECO:0000313" key="2">
    <source>
        <dbReference type="Proteomes" id="UP000248132"/>
    </source>
</evidence>
<dbReference type="OrthoDB" id="1751462at2"/>
<comment type="caution">
    <text evidence="1">The sequence shown here is derived from an EMBL/GenBank/DDBJ whole genome shotgun (WGS) entry which is preliminary data.</text>
</comment>
<organism evidence="1 2">
    <name type="scientific">Ruminiclostridium sufflavum DSM 19573</name>
    <dbReference type="NCBI Taxonomy" id="1121337"/>
    <lineage>
        <taxon>Bacteria</taxon>
        <taxon>Bacillati</taxon>
        <taxon>Bacillota</taxon>
        <taxon>Clostridia</taxon>
        <taxon>Eubacteriales</taxon>
        <taxon>Oscillospiraceae</taxon>
        <taxon>Ruminiclostridium</taxon>
    </lineage>
</organism>
<gene>
    <name evidence="1" type="ORF">LY28_00021</name>
</gene>
<evidence type="ECO:0000313" key="1">
    <source>
        <dbReference type="EMBL" id="PYG90141.1"/>
    </source>
</evidence>
<accession>A0A318XPB3</accession>
<reference evidence="1 2" key="1">
    <citation type="submission" date="2018-06" db="EMBL/GenBank/DDBJ databases">
        <title>Genomic Encyclopedia of Type Strains, Phase I: the one thousand microbial genomes (KMG-I) project.</title>
        <authorList>
            <person name="Kyrpides N."/>
        </authorList>
    </citation>
    <scope>NUCLEOTIDE SEQUENCE [LARGE SCALE GENOMIC DNA]</scope>
    <source>
        <strain evidence="1 2">DSM 19573</strain>
    </source>
</reference>
<keyword evidence="2" id="KW-1185">Reference proteome</keyword>
<name>A0A318XPB3_9FIRM</name>
<dbReference type="AlphaFoldDB" id="A0A318XPB3"/>
<dbReference type="RefSeq" id="WP_110460132.1">
    <property type="nucleotide sequence ID" value="NZ_QKMR01000001.1"/>
</dbReference>
<protein>
    <submittedName>
        <fullName evidence="1">Uncharacterized protein</fullName>
    </submittedName>
</protein>
<sequence length="105" mass="11925">MKLPFPDWILVTPVKVYQETTGENGISEELIFDGKCCYDDKTKQVLDSERRLVTLAGKVILKGDIYPDKEISGYVMFGEKKNAIFRTARPYNPDGSVFSTELELI</sequence>
<dbReference type="EMBL" id="QKMR01000001">
    <property type="protein sequence ID" value="PYG90141.1"/>
    <property type="molecule type" value="Genomic_DNA"/>
</dbReference>